<keyword evidence="1" id="KW-1133">Transmembrane helix</keyword>
<dbReference type="InterPro" id="IPR041916">
    <property type="entry name" value="Anti_sigma_zinc_sf"/>
</dbReference>
<dbReference type="Gene3D" id="1.10.10.1320">
    <property type="entry name" value="Anti-sigma factor, zinc-finger domain"/>
    <property type="match status" value="1"/>
</dbReference>
<dbReference type="AlphaFoldDB" id="R1AUW2"/>
<dbReference type="OrthoDB" id="2084847at2"/>
<proteinExistence type="predicted"/>
<reference evidence="2 3" key="1">
    <citation type="journal article" date="2015" name="Geomicrobiol. J.">
        <title>Caldisalinibacter kiritimatiensis gen. nov., sp. nov., a moderately thermohalophilic thiosulfate-reducing bacterium from a hypersaline microbial mat.</title>
        <authorList>
            <person name="Ben Hania W."/>
            <person name="Joseph M."/>
            <person name="Fiebig A."/>
            <person name="Bunk B."/>
            <person name="Klenk H.-P."/>
            <person name="Fardeau M.-L."/>
            <person name="Spring S."/>
        </authorList>
    </citation>
    <scope>NUCLEOTIDE SEQUENCE [LARGE SCALE GENOMIC DNA]</scope>
    <source>
        <strain evidence="2 3">L21-TH-D2</strain>
    </source>
</reference>
<feature type="transmembrane region" description="Helical" evidence="1">
    <location>
        <begin position="86"/>
        <end position="110"/>
    </location>
</feature>
<name>R1AUW2_9FIRM</name>
<protein>
    <submittedName>
        <fullName evidence="2">Uncharacterized protein</fullName>
    </submittedName>
</protein>
<evidence type="ECO:0000256" key="1">
    <source>
        <dbReference type="SAM" id="Phobius"/>
    </source>
</evidence>
<dbReference type="Proteomes" id="UP000013378">
    <property type="component" value="Unassembled WGS sequence"/>
</dbReference>
<keyword evidence="3" id="KW-1185">Reference proteome</keyword>
<organism evidence="2 3">
    <name type="scientific">Caldisalinibacter kiritimatiensis</name>
    <dbReference type="NCBI Taxonomy" id="1304284"/>
    <lineage>
        <taxon>Bacteria</taxon>
        <taxon>Bacillati</taxon>
        <taxon>Bacillota</taxon>
        <taxon>Tissierellia</taxon>
        <taxon>Tissierellales</taxon>
        <taxon>Thermohalobacteraceae</taxon>
        <taxon>Caldisalinibacter</taxon>
    </lineage>
</organism>
<comment type="caution">
    <text evidence="2">The sequence shown here is derived from an EMBL/GenBank/DDBJ whole genome shotgun (WGS) entry which is preliminary data.</text>
</comment>
<keyword evidence="1" id="KW-0812">Transmembrane</keyword>
<sequence length="154" mass="17954">MECKEVMNNIDKYFEKKLDDFQVYSIEKHLQTCKSCREEYEEMEAIFDILSSHQVVLPPPNLTDKIMSEIKTSKKIYKIRQTTKRIWGASFIAAGLLIIILNISSIGYNIDDFAADVYMGSMKINQRIIKPFNIFTDNIKDFTNFLSFINKDNS</sequence>
<dbReference type="eggNOG" id="ENOG5033AHX">
    <property type="taxonomic scope" value="Bacteria"/>
</dbReference>
<accession>R1AUW2</accession>
<dbReference type="STRING" id="1304284.L21TH_1046"/>
<evidence type="ECO:0000313" key="3">
    <source>
        <dbReference type="Proteomes" id="UP000013378"/>
    </source>
</evidence>
<dbReference type="EMBL" id="ARZA01000105">
    <property type="protein sequence ID" value="EOD00938.1"/>
    <property type="molecule type" value="Genomic_DNA"/>
</dbReference>
<keyword evidence="1" id="KW-0472">Membrane</keyword>
<evidence type="ECO:0000313" key="2">
    <source>
        <dbReference type="EMBL" id="EOD00938.1"/>
    </source>
</evidence>
<gene>
    <name evidence="2" type="ORF">L21TH_1046</name>
</gene>
<dbReference type="RefSeq" id="WP_006311052.1">
    <property type="nucleotide sequence ID" value="NZ_ARZA01000105.1"/>
</dbReference>